<dbReference type="Gene3D" id="3.60.21.10">
    <property type="match status" value="1"/>
</dbReference>
<protein>
    <submittedName>
        <fullName evidence="1">Hydrolase</fullName>
    </submittedName>
</protein>
<dbReference type="Proteomes" id="UP000681162">
    <property type="component" value="Unassembled WGS sequence"/>
</dbReference>
<organism evidence="1 2">
    <name type="scientific">Paenibacillus antibioticophila</name>
    <dbReference type="NCBI Taxonomy" id="1274374"/>
    <lineage>
        <taxon>Bacteria</taxon>
        <taxon>Bacillati</taxon>
        <taxon>Bacillota</taxon>
        <taxon>Bacilli</taxon>
        <taxon>Bacillales</taxon>
        <taxon>Paenibacillaceae</taxon>
        <taxon>Paenibacillus</taxon>
    </lineage>
</organism>
<evidence type="ECO:0000313" key="2">
    <source>
        <dbReference type="Proteomes" id="UP000681162"/>
    </source>
</evidence>
<sequence length="165" mass="19710">MNNRPFSSVDEMDRVLIDNWNSVVQPDYEVYIIGDFMFRSRQTPLYYLDQLRGRKHLVLGNHERWTDQVNLPDYFESVSQIKEITDMDHHLVLCHYPLAEWPRYFRGSMHIFGHIHNTRTSPAFQFYLTQPNMLNAGVDINHFIPVTLPQLIGNNRAFRQLEDEW</sequence>
<dbReference type="AlphaFoldDB" id="A0A919XMX8"/>
<keyword evidence="1" id="KW-0378">Hydrolase</keyword>
<name>A0A919XMX8_9BACL</name>
<dbReference type="EMBL" id="BORR01000002">
    <property type="protein sequence ID" value="GIO35719.1"/>
    <property type="molecule type" value="Genomic_DNA"/>
</dbReference>
<dbReference type="GO" id="GO:0016787">
    <property type="term" value="F:hydrolase activity"/>
    <property type="evidence" value="ECO:0007669"/>
    <property type="project" value="UniProtKB-KW"/>
</dbReference>
<dbReference type="SUPFAM" id="SSF56300">
    <property type="entry name" value="Metallo-dependent phosphatases"/>
    <property type="match status" value="1"/>
</dbReference>
<gene>
    <name evidence="1" type="ORF">J41TS12_05800</name>
</gene>
<dbReference type="InterPro" id="IPR029052">
    <property type="entry name" value="Metallo-depent_PP-like"/>
</dbReference>
<keyword evidence="2" id="KW-1185">Reference proteome</keyword>
<dbReference type="RefSeq" id="WP_212938125.1">
    <property type="nucleotide sequence ID" value="NZ_BORR01000002.1"/>
</dbReference>
<evidence type="ECO:0000313" key="1">
    <source>
        <dbReference type="EMBL" id="GIO35719.1"/>
    </source>
</evidence>
<reference evidence="1 2" key="1">
    <citation type="submission" date="2021-03" db="EMBL/GenBank/DDBJ databases">
        <title>Antimicrobial resistance genes in bacteria isolated from Japanese honey, and their potential for conferring macrolide and lincosamide resistance in the American foulbrood pathogen Paenibacillus larvae.</title>
        <authorList>
            <person name="Okamoto M."/>
            <person name="Kumagai M."/>
            <person name="Kanamori H."/>
            <person name="Takamatsu D."/>
        </authorList>
    </citation>
    <scope>NUCLEOTIDE SEQUENCE [LARGE SCALE GENOMIC DNA]</scope>
    <source>
        <strain evidence="1 2">J41TS12</strain>
    </source>
</reference>
<proteinExistence type="predicted"/>
<accession>A0A919XMX8</accession>
<comment type="caution">
    <text evidence="1">The sequence shown here is derived from an EMBL/GenBank/DDBJ whole genome shotgun (WGS) entry which is preliminary data.</text>
</comment>